<accession>A0AAN6S0P1</accession>
<dbReference type="InterPro" id="IPR051089">
    <property type="entry name" value="prtT"/>
</dbReference>
<comment type="caution">
    <text evidence="9">The sequence shown here is derived from an EMBL/GenBank/DDBJ whole genome shotgun (WGS) entry which is preliminary data.</text>
</comment>
<evidence type="ECO:0000313" key="10">
    <source>
        <dbReference type="Proteomes" id="UP001303473"/>
    </source>
</evidence>
<keyword evidence="2" id="KW-0479">Metal-binding</keyword>
<evidence type="ECO:0000256" key="6">
    <source>
        <dbReference type="ARBA" id="ARBA00023242"/>
    </source>
</evidence>
<dbReference type="InterPro" id="IPR036864">
    <property type="entry name" value="Zn2-C6_fun-type_DNA-bd_sf"/>
</dbReference>
<proteinExistence type="predicted"/>
<evidence type="ECO:0000256" key="7">
    <source>
        <dbReference type="SAM" id="MobiDB-lite"/>
    </source>
</evidence>
<dbReference type="InterPro" id="IPR001138">
    <property type="entry name" value="Zn2Cys6_DnaBD"/>
</dbReference>
<dbReference type="GO" id="GO:0006351">
    <property type="term" value="P:DNA-templated transcription"/>
    <property type="evidence" value="ECO:0007669"/>
    <property type="project" value="InterPro"/>
</dbReference>
<dbReference type="GO" id="GO:0000981">
    <property type="term" value="F:DNA-binding transcription factor activity, RNA polymerase II-specific"/>
    <property type="evidence" value="ECO:0007669"/>
    <property type="project" value="InterPro"/>
</dbReference>
<dbReference type="EMBL" id="MU853910">
    <property type="protein sequence ID" value="KAK3935718.1"/>
    <property type="molecule type" value="Genomic_DNA"/>
</dbReference>
<evidence type="ECO:0000256" key="3">
    <source>
        <dbReference type="ARBA" id="ARBA00023015"/>
    </source>
</evidence>
<dbReference type="CDD" id="cd12148">
    <property type="entry name" value="fungal_TF_MHR"/>
    <property type="match status" value="1"/>
</dbReference>
<evidence type="ECO:0000256" key="1">
    <source>
        <dbReference type="ARBA" id="ARBA00004123"/>
    </source>
</evidence>
<dbReference type="GO" id="GO:0008270">
    <property type="term" value="F:zinc ion binding"/>
    <property type="evidence" value="ECO:0007669"/>
    <property type="project" value="InterPro"/>
</dbReference>
<dbReference type="PANTHER" id="PTHR31845">
    <property type="entry name" value="FINGER DOMAIN PROTEIN, PUTATIVE-RELATED"/>
    <property type="match status" value="1"/>
</dbReference>
<evidence type="ECO:0000256" key="5">
    <source>
        <dbReference type="ARBA" id="ARBA00023163"/>
    </source>
</evidence>
<dbReference type="Pfam" id="PF00172">
    <property type="entry name" value="Zn_clus"/>
    <property type="match status" value="1"/>
</dbReference>
<evidence type="ECO:0000256" key="2">
    <source>
        <dbReference type="ARBA" id="ARBA00022723"/>
    </source>
</evidence>
<sequence length="724" mass="79073">MSKRSWLGASAASMPASVPGENVVHLFDSVTRGIPGQLDLYPMTPVEYPGQLEAKMPQISRKVKACAACRKQKIKCSMGDAGPPCARCTERGLSCALNKSLQSIIDEGSQHREAVTQDLQMHHTVLQEVVRKLRMPPLGVLHSPVGDGLSPAAEGPTTAASERDGGPSRDNSPKLNPAEKKLRYAPGQSPYALTQLSALRSPDLKEVGRQPSLHSSDIIDDFISKGAIGVETAELLLSYFNNCLDHFVYGIGGRYKILDELRRKSPILTACICAVSALHGAQWNAVYGICRREFLRLTAAAMFDPQISCDTLRALCIASYWLADISWAMSGLAIRRAGELNLSHSYGRFISDGSEDAADRLRLWYALYICDQHLAIYHDRAPSIQEDDSLRGCEALLQSLPLNDDDTRLVSQVSLLLIMHKIRELGPDTEEAAVYSYASQVTILNSQLDQWFGKWSALIGEQNDNFGQLPRKVVELHYYFARLHSHSHVFRGLGENAVQMHSPGCASTAIKSAEAILAILTTEKDVQERIANMPSFIHSMAAFACTFLVGCSTRCGPDVVDSNKVYGFMKTLIQQFRFMSTGKWHFVHHMTGELERMARMFTRDRGAISPTAAHPPGLGKQSLSVPFIAQSRTPIGTLNLTPSTSTPVGVASRVSSSGLAPTSNPDWANSPVSATRNSGWLHKPIANAEDGSSYFDNINFGLSSMPGLCFDRSALAFGFQSPGN</sequence>
<feature type="region of interest" description="Disordered" evidence="7">
    <location>
        <begin position="141"/>
        <end position="178"/>
    </location>
</feature>
<dbReference type="GO" id="GO:0000976">
    <property type="term" value="F:transcription cis-regulatory region binding"/>
    <property type="evidence" value="ECO:0007669"/>
    <property type="project" value="TreeGrafter"/>
</dbReference>
<dbReference type="SUPFAM" id="SSF57701">
    <property type="entry name" value="Zn2/Cys6 DNA-binding domain"/>
    <property type="match status" value="1"/>
</dbReference>
<dbReference type="GO" id="GO:0005634">
    <property type="term" value="C:nucleus"/>
    <property type="evidence" value="ECO:0007669"/>
    <property type="project" value="UniProtKB-SubCell"/>
</dbReference>
<organism evidence="9 10">
    <name type="scientific">Diplogelasinospora grovesii</name>
    <dbReference type="NCBI Taxonomy" id="303347"/>
    <lineage>
        <taxon>Eukaryota</taxon>
        <taxon>Fungi</taxon>
        <taxon>Dikarya</taxon>
        <taxon>Ascomycota</taxon>
        <taxon>Pezizomycotina</taxon>
        <taxon>Sordariomycetes</taxon>
        <taxon>Sordariomycetidae</taxon>
        <taxon>Sordariales</taxon>
        <taxon>Diplogelasinosporaceae</taxon>
        <taxon>Diplogelasinospora</taxon>
    </lineage>
</organism>
<comment type="subcellular location">
    <subcellularLocation>
        <location evidence="1">Nucleus</location>
    </subcellularLocation>
</comment>
<reference evidence="10" key="1">
    <citation type="journal article" date="2023" name="Mol. Phylogenet. Evol.">
        <title>Genome-scale phylogeny and comparative genomics of the fungal order Sordariales.</title>
        <authorList>
            <person name="Hensen N."/>
            <person name="Bonometti L."/>
            <person name="Westerberg I."/>
            <person name="Brannstrom I.O."/>
            <person name="Guillou S."/>
            <person name="Cros-Aarteil S."/>
            <person name="Calhoun S."/>
            <person name="Haridas S."/>
            <person name="Kuo A."/>
            <person name="Mondo S."/>
            <person name="Pangilinan J."/>
            <person name="Riley R."/>
            <person name="LaButti K."/>
            <person name="Andreopoulos B."/>
            <person name="Lipzen A."/>
            <person name="Chen C."/>
            <person name="Yan M."/>
            <person name="Daum C."/>
            <person name="Ng V."/>
            <person name="Clum A."/>
            <person name="Steindorff A."/>
            <person name="Ohm R.A."/>
            <person name="Martin F."/>
            <person name="Silar P."/>
            <person name="Natvig D.O."/>
            <person name="Lalanne C."/>
            <person name="Gautier V."/>
            <person name="Ament-Velasquez S.L."/>
            <person name="Kruys A."/>
            <person name="Hutchinson M.I."/>
            <person name="Powell A.J."/>
            <person name="Barry K."/>
            <person name="Miller A.N."/>
            <person name="Grigoriev I.V."/>
            <person name="Debuchy R."/>
            <person name="Gladieux P."/>
            <person name="Hiltunen Thoren M."/>
            <person name="Johannesson H."/>
        </authorList>
    </citation>
    <scope>NUCLEOTIDE SEQUENCE [LARGE SCALE GENOMIC DNA]</scope>
    <source>
        <strain evidence="10">CBS 340.73</strain>
    </source>
</reference>
<protein>
    <recommendedName>
        <fullName evidence="8">Zn(2)-C6 fungal-type domain-containing protein</fullName>
    </recommendedName>
</protein>
<dbReference type="SMART" id="SM00906">
    <property type="entry name" value="Fungal_trans"/>
    <property type="match status" value="1"/>
</dbReference>
<feature type="domain" description="Zn(2)-C6 fungal-type" evidence="8">
    <location>
        <begin position="65"/>
        <end position="97"/>
    </location>
</feature>
<evidence type="ECO:0000259" key="8">
    <source>
        <dbReference type="PROSITE" id="PS50048"/>
    </source>
</evidence>
<evidence type="ECO:0000256" key="4">
    <source>
        <dbReference type="ARBA" id="ARBA00023125"/>
    </source>
</evidence>
<keyword evidence="10" id="KW-1185">Reference proteome</keyword>
<dbReference type="SMART" id="SM00066">
    <property type="entry name" value="GAL4"/>
    <property type="match status" value="1"/>
</dbReference>
<keyword evidence="5" id="KW-0804">Transcription</keyword>
<dbReference type="PROSITE" id="PS00463">
    <property type="entry name" value="ZN2_CY6_FUNGAL_1"/>
    <property type="match status" value="1"/>
</dbReference>
<dbReference type="InterPro" id="IPR007219">
    <property type="entry name" value="XnlR_reg_dom"/>
</dbReference>
<dbReference type="CDD" id="cd00067">
    <property type="entry name" value="GAL4"/>
    <property type="match status" value="1"/>
</dbReference>
<dbReference type="PANTHER" id="PTHR31845:SF17">
    <property type="entry name" value="ZN(II)2CYS6 TRANSCRIPTION FACTOR (EUROFUNG)"/>
    <property type="match status" value="1"/>
</dbReference>
<name>A0AAN6S0P1_9PEZI</name>
<dbReference type="PROSITE" id="PS50048">
    <property type="entry name" value="ZN2_CY6_FUNGAL_2"/>
    <property type="match status" value="1"/>
</dbReference>
<dbReference type="AlphaFoldDB" id="A0AAN6S0P1"/>
<dbReference type="Proteomes" id="UP001303473">
    <property type="component" value="Unassembled WGS sequence"/>
</dbReference>
<feature type="region of interest" description="Disordered" evidence="7">
    <location>
        <begin position="651"/>
        <end position="670"/>
    </location>
</feature>
<keyword evidence="6" id="KW-0539">Nucleus</keyword>
<keyword evidence="4" id="KW-0238">DNA-binding</keyword>
<evidence type="ECO:0000313" key="9">
    <source>
        <dbReference type="EMBL" id="KAK3935718.1"/>
    </source>
</evidence>
<gene>
    <name evidence="9" type="ORF">QBC46DRAFT_358024</name>
</gene>
<keyword evidence="3" id="KW-0805">Transcription regulation</keyword>
<dbReference type="Gene3D" id="4.10.240.10">
    <property type="entry name" value="Zn(2)-C6 fungal-type DNA-binding domain"/>
    <property type="match status" value="1"/>
</dbReference>